<evidence type="ECO:0000256" key="1">
    <source>
        <dbReference type="SAM" id="Phobius"/>
    </source>
</evidence>
<accession>A0ABX7SZ52</accession>
<gene>
    <name evidence="2" type="ORF">JL193_02060</name>
</gene>
<evidence type="ECO:0000313" key="3">
    <source>
        <dbReference type="Proteomes" id="UP000663935"/>
    </source>
</evidence>
<dbReference type="Proteomes" id="UP000663935">
    <property type="component" value="Chromosome"/>
</dbReference>
<feature type="transmembrane region" description="Helical" evidence="1">
    <location>
        <begin position="12"/>
        <end position="31"/>
    </location>
</feature>
<keyword evidence="1" id="KW-0812">Transmembrane</keyword>
<proteinExistence type="predicted"/>
<sequence length="165" mass="19022">MKVFIEEQRFTQTWLIVLMAVSLIVPLYVMGKEFFNENSNMSSIEFIVTILAIVFSVGFIFLFKLKTRIDEVGIHYQFLPFHFNYKIIKWNEIEKATVRIYDPIGEYGGWGLKGGAFWNKGKGKCINVSGDIGIQLELKNGKKLLIGTQKKEEATQVLKKYINND</sequence>
<keyword evidence="1" id="KW-0472">Membrane</keyword>
<reference evidence="2 3" key="1">
    <citation type="submission" date="2021-03" db="EMBL/GenBank/DDBJ databases">
        <title>Complete genome of Polaribacter_sp.G4M1.</title>
        <authorList>
            <person name="Jeong S.W."/>
            <person name="Bae J.W."/>
        </authorList>
    </citation>
    <scope>NUCLEOTIDE SEQUENCE [LARGE SCALE GENOMIC DNA]</scope>
    <source>
        <strain evidence="2 3">G4M1</strain>
    </source>
</reference>
<evidence type="ECO:0008006" key="4">
    <source>
        <dbReference type="Google" id="ProtNLM"/>
    </source>
</evidence>
<evidence type="ECO:0000313" key="2">
    <source>
        <dbReference type="EMBL" id="QTD38113.1"/>
    </source>
</evidence>
<dbReference type="RefSeq" id="WP_207972254.1">
    <property type="nucleotide sequence ID" value="NZ_CP071795.1"/>
</dbReference>
<name>A0ABX7SZ52_9FLAO</name>
<dbReference type="EMBL" id="CP071795">
    <property type="protein sequence ID" value="QTD38113.1"/>
    <property type="molecule type" value="Genomic_DNA"/>
</dbReference>
<protein>
    <recommendedName>
        <fullName evidence="4">PH domain-containing protein</fullName>
    </recommendedName>
</protein>
<keyword evidence="3" id="KW-1185">Reference proteome</keyword>
<feature type="transmembrane region" description="Helical" evidence="1">
    <location>
        <begin position="43"/>
        <end position="63"/>
    </location>
</feature>
<organism evidence="2 3">
    <name type="scientific">Polaribacter batillariae</name>
    <dbReference type="NCBI Taxonomy" id="2808900"/>
    <lineage>
        <taxon>Bacteria</taxon>
        <taxon>Pseudomonadati</taxon>
        <taxon>Bacteroidota</taxon>
        <taxon>Flavobacteriia</taxon>
        <taxon>Flavobacteriales</taxon>
        <taxon>Flavobacteriaceae</taxon>
    </lineage>
</organism>
<keyword evidence="1" id="KW-1133">Transmembrane helix</keyword>